<name>A0A842HDM0_9BACT</name>
<protein>
    <submittedName>
        <fullName evidence="2">Uncharacterized protein</fullName>
    </submittedName>
</protein>
<organism evidence="2 3">
    <name type="scientific">Ruficoccus amylovorans</name>
    <dbReference type="NCBI Taxonomy" id="1804625"/>
    <lineage>
        <taxon>Bacteria</taxon>
        <taxon>Pseudomonadati</taxon>
        <taxon>Verrucomicrobiota</taxon>
        <taxon>Opitutia</taxon>
        <taxon>Puniceicoccales</taxon>
        <taxon>Cerasicoccaceae</taxon>
        <taxon>Ruficoccus</taxon>
    </lineage>
</organism>
<dbReference type="EMBL" id="JACHVB010000021">
    <property type="protein sequence ID" value="MBC2594309.1"/>
    <property type="molecule type" value="Genomic_DNA"/>
</dbReference>
<dbReference type="Proteomes" id="UP000546464">
    <property type="component" value="Unassembled WGS sequence"/>
</dbReference>
<proteinExistence type="predicted"/>
<evidence type="ECO:0000313" key="2">
    <source>
        <dbReference type="EMBL" id="MBC2594309.1"/>
    </source>
</evidence>
<comment type="caution">
    <text evidence="2">The sequence shown here is derived from an EMBL/GenBank/DDBJ whole genome shotgun (WGS) entry which is preliminary data.</text>
</comment>
<dbReference type="AlphaFoldDB" id="A0A842HDM0"/>
<evidence type="ECO:0000256" key="1">
    <source>
        <dbReference type="SAM" id="MobiDB-lite"/>
    </source>
</evidence>
<reference evidence="2 3" key="1">
    <citation type="submission" date="2020-07" db="EMBL/GenBank/DDBJ databases">
        <authorList>
            <person name="Feng X."/>
        </authorList>
    </citation>
    <scope>NUCLEOTIDE SEQUENCE [LARGE SCALE GENOMIC DNA]</scope>
    <source>
        <strain evidence="2 3">JCM31066</strain>
    </source>
</reference>
<dbReference type="RefSeq" id="WP_185675296.1">
    <property type="nucleotide sequence ID" value="NZ_JACHVB010000021.1"/>
</dbReference>
<keyword evidence="3" id="KW-1185">Reference proteome</keyword>
<evidence type="ECO:0000313" key="3">
    <source>
        <dbReference type="Proteomes" id="UP000546464"/>
    </source>
</evidence>
<feature type="region of interest" description="Disordered" evidence="1">
    <location>
        <begin position="1"/>
        <end position="26"/>
    </location>
</feature>
<sequence length="62" mass="6940">MTPWIDFSDTGEPVLPRSGQYQPPSAKVRQEMVSLGRELLLDPEYPASDILRKIANAVIEGR</sequence>
<gene>
    <name evidence="2" type="ORF">H5P28_08545</name>
</gene>
<accession>A0A842HDM0</accession>